<dbReference type="InterPro" id="IPR036890">
    <property type="entry name" value="HATPase_C_sf"/>
</dbReference>
<feature type="domain" description="Histidine kinase" evidence="10">
    <location>
        <begin position="558"/>
        <end position="780"/>
    </location>
</feature>
<dbReference type="SMART" id="SM00086">
    <property type="entry name" value="PAC"/>
    <property type="match status" value="2"/>
</dbReference>
<accession>B1ZXL1</accession>
<dbReference type="Pfam" id="PF00989">
    <property type="entry name" value="PAS"/>
    <property type="match status" value="1"/>
</dbReference>
<evidence type="ECO:0000256" key="2">
    <source>
        <dbReference type="ARBA" id="ARBA00012438"/>
    </source>
</evidence>
<name>B1ZXL1_OPITP</name>
<evidence type="ECO:0000256" key="7">
    <source>
        <dbReference type="ARBA" id="ARBA00022840"/>
    </source>
</evidence>
<dbReference type="STRING" id="452637.Oter_0945"/>
<dbReference type="Pfam" id="PF00072">
    <property type="entry name" value="Response_reg"/>
    <property type="match status" value="2"/>
</dbReference>
<dbReference type="InterPro" id="IPR035965">
    <property type="entry name" value="PAS-like_dom_sf"/>
</dbReference>
<dbReference type="PROSITE" id="PS50113">
    <property type="entry name" value="PAC"/>
    <property type="match status" value="1"/>
</dbReference>
<gene>
    <name evidence="14" type="ordered locus">Oter_0945</name>
</gene>
<evidence type="ECO:0000259" key="11">
    <source>
        <dbReference type="PROSITE" id="PS50110"/>
    </source>
</evidence>
<evidence type="ECO:0000313" key="14">
    <source>
        <dbReference type="EMBL" id="ACB74233.1"/>
    </source>
</evidence>
<dbReference type="eggNOG" id="COG0745">
    <property type="taxonomic scope" value="Bacteria"/>
</dbReference>
<keyword evidence="5" id="KW-0547">Nucleotide-binding</keyword>
<sequence length="926" mass="100554">MKILHLEDDVHDAALVEQLLRQPWPDCEIVHVTNRSDYAAALQAGGFDVVLSDFSLPEFDGAAALQLAQERAPEVPFIFLSGNIGEDRAIEALRAGAQDYVLKDRAKRLVPAIQRALRARDERRHTRRIELEREHLAATLENTPDFVGLTTLDGRVFYLNRAARHLLGFDDGPLPGDLTVARLHPPEVLSRLLNENFPLARREGLWSGESVLIAKDGQALPVAQVIIAHLDASGGDGHFSIVMRDLTARRRNEALVNGQNQVLEMVAGGEPLDDTLTTLLQFIERQCEEMICSILLVTEDGQRLRHLVAPRLPAAVAAALQDIPIGPAAGSCGAAAFRRSTVVVEDIATDPLWEDYRAAALAAGLRACWSSPIFDVAHRLLGTFAVYLTRPGAPTARHRQLVDVGVHVAAICLSRYETERQLRAQADILNKAGDAIIVTDPNGRVTFWNQGAERTFGWSAAEALDRLEHELFPSRTVAEEDAANQAAAENREWRGEVRLADRQGVVHVMETRLTPIRDDAGRPQGRLSIATDVTAQRRIEEQFFRVQRLESIGMLAAGIAHDLNNVLAPILLAAPMLRDHATDPGDIRMIATLEKSAERGAALVRQILGFAHGADGELRVIQPKHLLRDIATFVEETFPKSIKLDSLVPSDLWPVKANATQLHQVLLNLCVNARDAMPAGGTLTLRGENCVLDEIAAANIEGASPGAFLVMHVQDTGTGIAPEIFARIWEPFFTTKGTGKGTGLGLSTVRGIVESHGGFCTVQTVLGRGTVFRIYLQAAEAATSQPGESLSVPFAPRGVGELVLVADDEPGIRNTAAAMLARHGYRVLTAADGAEAIALFAPRSKEIRVVITDLAMPNLDGAALASVVERLNPDVRIVAVSGHAPDPEAKPPINQFTDAFLLKPFRPEVLLTTVHEVLRSPPNLPP</sequence>
<dbReference type="AlphaFoldDB" id="B1ZXL1"/>
<dbReference type="InterPro" id="IPR003018">
    <property type="entry name" value="GAF"/>
</dbReference>
<keyword evidence="15" id="KW-1185">Reference proteome</keyword>
<dbReference type="SUPFAM" id="SSF52172">
    <property type="entry name" value="CheY-like"/>
    <property type="match status" value="2"/>
</dbReference>
<dbReference type="SMART" id="SM00091">
    <property type="entry name" value="PAS"/>
    <property type="match status" value="2"/>
</dbReference>
<feature type="domain" description="Response regulatory" evidence="11">
    <location>
        <begin position="2"/>
        <end position="118"/>
    </location>
</feature>
<dbReference type="Pfam" id="PF00512">
    <property type="entry name" value="HisKA"/>
    <property type="match status" value="1"/>
</dbReference>
<dbReference type="Pfam" id="PF08448">
    <property type="entry name" value="PAS_4"/>
    <property type="match status" value="1"/>
</dbReference>
<dbReference type="PANTHER" id="PTHR43065:SF46">
    <property type="entry name" value="C4-DICARBOXYLATE TRANSPORT SENSOR PROTEIN DCTB"/>
    <property type="match status" value="1"/>
</dbReference>
<dbReference type="Gene3D" id="1.10.287.130">
    <property type="match status" value="1"/>
</dbReference>
<dbReference type="eggNOG" id="COG2203">
    <property type="taxonomic scope" value="Bacteria"/>
</dbReference>
<feature type="domain" description="PAS" evidence="12">
    <location>
        <begin position="132"/>
        <end position="187"/>
    </location>
</feature>
<dbReference type="CDD" id="cd00082">
    <property type="entry name" value="HisKA"/>
    <property type="match status" value="1"/>
</dbReference>
<dbReference type="CDD" id="cd00156">
    <property type="entry name" value="REC"/>
    <property type="match status" value="1"/>
</dbReference>
<dbReference type="InterPro" id="IPR003661">
    <property type="entry name" value="HisK_dim/P_dom"/>
</dbReference>
<dbReference type="PROSITE" id="PS50109">
    <property type="entry name" value="HIS_KIN"/>
    <property type="match status" value="1"/>
</dbReference>
<dbReference type="InterPro" id="IPR001610">
    <property type="entry name" value="PAC"/>
</dbReference>
<evidence type="ECO:0000256" key="1">
    <source>
        <dbReference type="ARBA" id="ARBA00000085"/>
    </source>
</evidence>
<dbReference type="InterPro" id="IPR003594">
    <property type="entry name" value="HATPase_dom"/>
</dbReference>
<dbReference type="EMBL" id="CP001032">
    <property type="protein sequence ID" value="ACB74233.1"/>
    <property type="molecule type" value="Genomic_DNA"/>
</dbReference>
<evidence type="ECO:0000256" key="4">
    <source>
        <dbReference type="ARBA" id="ARBA00022679"/>
    </source>
</evidence>
<keyword evidence="8" id="KW-0902">Two-component regulatory system</keyword>
<evidence type="ECO:0000259" key="12">
    <source>
        <dbReference type="PROSITE" id="PS50112"/>
    </source>
</evidence>
<dbReference type="InterPro" id="IPR000700">
    <property type="entry name" value="PAS-assoc_C"/>
</dbReference>
<dbReference type="PROSITE" id="PS50112">
    <property type="entry name" value="PAS"/>
    <property type="match status" value="2"/>
</dbReference>
<dbReference type="CDD" id="cd00130">
    <property type="entry name" value="PAS"/>
    <property type="match status" value="2"/>
</dbReference>
<keyword evidence="3 9" id="KW-0597">Phosphoprotein</keyword>
<comment type="catalytic activity">
    <reaction evidence="1">
        <text>ATP + protein L-histidine = ADP + protein N-phospho-L-histidine.</text>
        <dbReference type="EC" id="2.7.13.3"/>
    </reaction>
</comment>
<evidence type="ECO:0000256" key="3">
    <source>
        <dbReference type="ARBA" id="ARBA00022553"/>
    </source>
</evidence>
<dbReference type="InterPro" id="IPR011006">
    <property type="entry name" value="CheY-like_superfamily"/>
</dbReference>
<dbReference type="GO" id="GO:0005524">
    <property type="term" value="F:ATP binding"/>
    <property type="evidence" value="ECO:0007669"/>
    <property type="project" value="UniProtKB-KW"/>
</dbReference>
<keyword evidence="4" id="KW-0808">Transferase</keyword>
<dbReference type="InterPro" id="IPR013656">
    <property type="entry name" value="PAS_4"/>
</dbReference>
<organism evidence="14 15">
    <name type="scientific">Opitutus terrae (strain DSM 11246 / JCM 15787 / PB90-1)</name>
    <dbReference type="NCBI Taxonomy" id="452637"/>
    <lineage>
        <taxon>Bacteria</taxon>
        <taxon>Pseudomonadati</taxon>
        <taxon>Verrucomicrobiota</taxon>
        <taxon>Opitutia</taxon>
        <taxon>Opitutales</taxon>
        <taxon>Opitutaceae</taxon>
        <taxon>Opitutus</taxon>
    </lineage>
</organism>
<evidence type="ECO:0000256" key="9">
    <source>
        <dbReference type="PROSITE-ProRule" id="PRU00169"/>
    </source>
</evidence>
<evidence type="ECO:0000256" key="6">
    <source>
        <dbReference type="ARBA" id="ARBA00022777"/>
    </source>
</evidence>
<feature type="domain" description="PAC" evidence="13">
    <location>
        <begin position="493"/>
        <end position="545"/>
    </location>
</feature>
<evidence type="ECO:0000256" key="5">
    <source>
        <dbReference type="ARBA" id="ARBA00022741"/>
    </source>
</evidence>
<dbReference type="EC" id="2.7.13.3" evidence="2"/>
<dbReference type="SMART" id="SM00387">
    <property type="entry name" value="HATPase_c"/>
    <property type="match status" value="1"/>
</dbReference>
<dbReference type="NCBIfam" id="TIGR00229">
    <property type="entry name" value="sensory_box"/>
    <property type="match status" value="2"/>
</dbReference>
<dbReference type="GO" id="GO:0006355">
    <property type="term" value="P:regulation of DNA-templated transcription"/>
    <property type="evidence" value="ECO:0007669"/>
    <property type="project" value="InterPro"/>
</dbReference>
<dbReference type="Gene3D" id="3.30.450.40">
    <property type="match status" value="1"/>
</dbReference>
<dbReference type="SUPFAM" id="SSF55781">
    <property type="entry name" value="GAF domain-like"/>
    <property type="match status" value="1"/>
</dbReference>
<dbReference type="GO" id="GO:0000155">
    <property type="term" value="F:phosphorelay sensor kinase activity"/>
    <property type="evidence" value="ECO:0007669"/>
    <property type="project" value="InterPro"/>
</dbReference>
<dbReference type="Gene3D" id="3.30.565.10">
    <property type="entry name" value="Histidine kinase-like ATPase, C-terminal domain"/>
    <property type="match status" value="1"/>
</dbReference>
<dbReference type="OrthoDB" id="9759607at2"/>
<dbReference type="PROSITE" id="PS50110">
    <property type="entry name" value="RESPONSE_REGULATORY"/>
    <property type="match status" value="2"/>
</dbReference>
<feature type="modified residue" description="4-aspartylphosphate" evidence="9">
    <location>
        <position position="53"/>
    </location>
</feature>
<dbReference type="SUPFAM" id="SSF47384">
    <property type="entry name" value="Homodimeric domain of signal transducing histidine kinase"/>
    <property type="match status" value="1"/>
</dbReference>
<dbReference type="Pfam" id="PF13185">
    <property type="entry name" value="GAF_2"/>
    <property type="match status" value="1"/>
</dbReference>
<proteinExistence type="predicted"/>
<dbReference type="InterPro" id="IPR005467">
    <property type="entry name" value="His_kinase_dom"/>
</dbReference>
<dbReference type="RefSeq" id="WP_012373771.1">
    <property type="nucleotide sequence ID" value="NC_010571.1"/>
</dbReference>
<dbReference type="KEGG" id="ote:Oter_0945"/>
<dbReference type="InterPro" id="IPR001789">
    <property type="entry name" value="Sig_transdc_resp-reg_receiver"/>
</dbReference>
<dbReference type="SMART" id="SM00448">
    <property type="entry name" value="REC"/>
    <property type="match status" value="2"/>
</dbReference>
<dbReference type="InterPro" id="IPR029016">
    <property type="entry name" value="GAF-like_dom_sf"/>
</dbReference>
<feature type="domain" description="PAS" evidence="12">
    <location>
        <begin position="421"/>
        <end position="466"/>
    </location>
</feature>
<dbReference type="SUPFAM" id="SSF55874">
    <property type="entry name" value="ATPase domain of HSP90 chaperone/DNA topoisomerase II/histidine kinase"/>
    <property type="match status" value="1"/>
</dbReference>
<dbReference type="SMART" id="SM00388">
    <property type="entry name" value="HisKA"/>
    <property type="match status" value="1"/>
</dbReference>
<dbReference type="InterPro" id="IPR013767">
    <property type="entry name" value="PAS_fold"/>
</dbReference>
<evidence type="ECO:0000259" key="13">
    <source>
        <dbReference type="PROSITE" id="PS50113"/>
    </source>
</evidence>
<dbReference type="InterPro" id="IPR000014">
    <property type="entry name" value="PAS"/>
</dbReference>
<feature type="modified residue" description="4-aspartylphosphate" evidence="9">
    <location>
        <position position="853"/>
    </location>
</feature>
<dbReference type="Gene3D" id="3.40.50.2300">
    <property type="match status" value="2"/>
</dbReference>
<reference evidence="14 15" key="1">
    <citation type="journal article" date="2011" name="J. Bacteriol.">
        <title>Genome sequence of the verrucomicrobium Opitutus terrae PB90-1, an abundant inhabitant of rice paddy soil ecosystems.</title>
        <authorList>
            <person name="van Passel M.W."/>
            <person name="Kant R."/>
            <person name="Palva A."/>
            <person name="Copeland A."/>
            <person name="Lucas S."/>
            <person name="Lapidus A."/>
            <person name="Glavina del Rio T."/>
            <person name="Pitluck S."/>
            <person name="Goltsman E."/>
            <person name="Clum A."/>
            <person name="Sun H."/>
            <person name="Schmutz J."/>
            <person name="Larimer F.W."/>
            <person name="Land M.L."/>
            <person name="Hauser L."/>
            <person name="Kyrpides N."/>
            <person name="Mikhailova N."/>
            <person name="Richardson P.P."/>
            <person name="Janssen P.H."/>
            <person name="de Vos W.M."/>
            <person name="Smidt H."/>
        </authorList>
    </citation>
    <scope>NUCLEOTIDE SEQUENCE [LARGE SCALE GENOMIC DNA]</scope>
    <source>
        <strain evidence="15">DSM 11246 / JCM 15787 / PB90-1</strain>
    </source>
</reference>
<dbReference type="PRINTS" id="PR00344">
    <property type="entry name" value="BCTRLSENSOR"/>
</dbReference>
<dbReference type="SUPFAM" id="SSF55785">
    <property type="entry name" value="PYP-like sensor domain (PAS domain)"/>
    <property type="match status" value="2"/>
</dbReference>
<dbReference type="eggNOG" id="COG2204">
    <property type="taxonomic scope" value="Bacteria"/>
</dbReference>
<dbReference type="Gene3D" id="3.30.450.20">
    <property type="entry name" value="PAS domain"/>
    <property type="match status" value="2"/>
</dbReference>
<dbReference type="HOGENOM" id="CLU_000445_114_51_0"/>
<dbReference type="Proteomes" id="UP000007013">
    <property type="component" value="Chromosome"/>
</dbReference>
<dbReference type="Pfam" id="PF02518">
    <property type="entry name" value="HATPase_c"/>
    <property type="match status" value="1"/>
</dbReference>
<dbReference type="InterPro" id="IPR004358">
    <property type="entry name" value="Sig_transdc_His_kin-like_C"/>
</dbReference>
<keyword evidence="6 14" id="KW-0418">Kinase</keyword>
<evidence type="ECO:0000259" key="10">
    <source>
        <dbReference type="PROSITE" id="PS50109"/>
    </source>
</evidence>
<dbReference type="eggNOG" id="COG4191">
    <property type="taxonomic scope" value="Bacteria"/>
</dbReference>
<keyword evidence="7" id="KW-0067">ATP-binding</keyword>
<evidence type="ECO:0000313" key="15">
    <source>
        <dbReference type="Proteomes" id="UP000007013"/>
    </source>
</evidence>
<protein>
    <recommendedName>
        <fullName evidence="2">histidine kinase</fullName>
        <ecNumber evidence="2">2.7.13.3</ecNumber>
    </recommendedName>
</protein>
<dbReference type="InterPro" id="IPR036097">
    <property type="entry name" value="HisK_dim/P_sf"/>
</dbReference>
<dbReference type="PANTHER" id="PTHR43065">
    <property type="entry name" value="SENSOR HISTIDINE KINASE"/>
    <property type="match status" value="1"/>
</dbReference>
<feature type="domain" description="Response regulatory" evidence="11">
    <location>
        <begin position="802"/>
        <end position="918"/>
    </location>
</feature>
<evidence type="ECO:0000256" key="8">
    <source>
        <dbReference type="ARBA" id="ARBA00023012"/>
    </source>
</evidence>